<dbReference type="HOGENOM" id="CLU_129890_2_1_5"/>
<keyword evidence="3" id="KW-1185">Reference proteome</keyword>
<dbReference type="InterPro" id="IPR041705">
    <property type="entry name" value="PIN_Sll0205"/>
</dbReference>
<accession>D4Z8V9</accession>
<dbReference type="GeneID" id="31785249"/>
<dbReference type="Pfam" id="PF01850">
    <property type="entry name" value="PIN"/>
    <property type="match status" value="1"/>
</dbReference>
<geneLocation type="plasmid" evidence="2 3">
    <name>pCHQ1</name>
</geneLocation>
<dbReference type="KEGG" id="sjp:SJA_P1-00890"/>
<dbReference type="RefSeq" id="WP_013041632.1">
    <property type="nucleotide sequence ID" value="NC_014007.1"/>
</dbReference>
<dbReference type="AlphaFoldDB" id="D4Z8V9"/>
<evidence type="ECO:0000313" key="2">
    <source>
        <dbReference type="EMBL" id="BAI99041.1"/>
    </source>
</evidence>
<sequence>MTNGQKPTTAPRAVLLDTCAVIWLANGDSIAPAALEAITHAALADGVFVSPASAWEVGLLSRVRGDKSPSVAFLPDPQSWFASFMAGPAIREAPLLPEIAIASSLLPEPLHGDPADRFIIATARHHRVPVITRDGKIIEYASAGHVSVIEC</sequence>
<organism evidence="2 3">
    <name type="scientific">Sphingobium indicum (strain DSM 16413 / CCM 7287 / MTCC 6362 / UT26 / NBRC 101211 / UT26S)</name>
    <name type="common">Sphingobium japonicum</name>
    <dbReference type="NCBI Taxonomy" id="452662"/>
    <lineage>
        <taxon>Bacteria</taxon>
        <taxon>Pseudomonadati</taxon>
        <taxon>Pseudomonadota</taxon>
        <taxon>Alphaproteobacteria</taxon>
        <taxon>Sphingomonadales</taxon>
        <taxon>Sphingomonadaceae</taxon>
        <taxon>Sphingobium</taxon>
    </lineage>
</organism>
<dbReference type="CDD" id="cd09872">
    <property type="entry name" value="PIN_Sll0205-like"/>
    <property type="match status" value="1"/>
</dbReference>
<dbReference type="PANTHER" id="PTHR36173:SF1">
    <property type="entry name" value="RIBONUCLEASE VAPC22"/>
    <property type="match status" value="1"/>
</dbReference>
<proteinExistence type="predicted"/>
<gene>
    <name evidence="2" type="ordered locus">SJA_P1-00890</name>
</gene>
<evidence type="ECO:0000259" key="1">
    <source>
        <dbReference type="Pfam" id="PF01850"/>
    </source>
</evidence>
<dbReference type="InterPro" id="IPR052919">
    <property type="entry name" value="TA_system_RNase"/>
</dbReference>
<dbReference type="SUPFAM" id="SSF88723">
    <property type="entry name" value="PIN domain-like"/>
    <property type="match status" value="1"/>
</dbReference>
<protein>
    <submittedName>
        <fullName evidence="2">Putative toxin</fullName>
    </submittedName>
</protein>
<dbReference type="PANTHER" id="PTHR36173">
    <property type="entry name" value="RIBONUCLEASE VAPC16-RELATED"/>
    <property type="match status" value="1"/>
</dbReference>
<dbReference type="EMBL" id="AP010805">
    <property type="protein sequence ID" value="BAI99041.1"/>
    <property type="molecule type" value="Genomic_DNA"/>
</dbReference>
<feature type="domain" description="PIN" evidence="1">
    <location>
        <begin position="14"/>
        <end position="141"/>
    </location>
</feature>
<name>D4Z8V9_SPHIU</name>
<keyword evidence="2" id="KW-0614">Plasmid</keyword>
<dbReference type="InterPro" id="IPR029060">
    <property type="entry name" value="PIN-like_dom_sf"/>
</dbReference>
<dbReference type="Proteomes" id="UP000007753">
    <property type="component" value="Plasmid pCHQ1"/>
</dbReference>
<evidence type="ECO:0000313" key="3">
    <source>
        <dbReference type="Proteomes" id="UP000007753"/>
    </source>
</evidence>
<reference evidence="2 3" key="1">
    <citation type="journal article" date="2010" name="J. Bacteriol.">
        <title>Complete genome sequence of the representative gamma-hexachlorocyclohexane-degrading bacterium Sphingobium japonicum UT26.</title>
        <authorList>
            <person name="Nagata Y."/>
            <person name="Ohtsubo Y."/>
            <person name="Endo R."/>
            <person name="Ichikawa N."/>
            <person name="Ankai A."/>
            <person name="Oguchi A."/>
            <person name="Fukui S."/>
            <person name="Fujita N."/>
            <person name="Tsuda M."/>
        </authorList>
    </citation>
    <scope>NUCLEOTIDE SEQUENCE [LARGE SCALE GENOMIC DNA]</scope>
    <source>
        <strain evidence="3">DSM 16413 / CCM 7287 / MTCC 6362 / UT26 / NBRC 101211 / UT26S</strain>
        <plasmid evidence="2 3">pCHQ1</plasmid>
    </source>
</reference>
<dbReference type="InterPro" id="IPR002716">
    <property type="entry name" value="PIN_dom"/>
</dbReference>
<dbReference type="Gene3D" id="3.40.50.1010">
    <property type="entry name" value="5'-nuclease"/>
    <property type="match status" value="1"/>
</dbReference>